<organism evidence="1 2">
    <name type="scientific">Paratrimastix pyriformis</name>
    <dbReference type="NCBI Taxonomy" id="342808"/>
    <lineage>
        <taxon>Eukaryota</taxon>
        <taxon>Metamonada</taxon>
        <taxon>Preaxostyla</taxon>
        <taxon>Paratrimastigidae</taxon>
        <taxon>Paratrimastix</taxon>
    </lineage>
</organism>
<evidence type="ECO:0000313" key="1">
    <source>
        <dbReference type="EMBL" id="KAJ4455683.1"/>
    </source>
</evidence>
<keyword evidence="2" id="KW-1185">Reference proteome</keyword>
<gene>
    <name evidence="1" type="ORF">PAPYR_9335</name>
</gene>
<proteinExistence type="predicted"/>
<sequence length="156" mass="15969">MSAVASEHGFGWALEWAQHTACPFPFPFVAASAATTTSAAPPPAEKRHTFPMLFFDPLGPAASQPAAAAAPGVVTGPAAGAATAAGTASSETAVEVGPTRMPVLRALVLLCPDLALLAAIFPHNSDMVGICEETGEENRDSRLRVAHIKQPPFLAG</sequence>
<name>A0ABQ8U8Q3_9EUKA</name>
<protein>
    <submittedName>
        <fullName evidence="1">Uncharacterized protein</fullName>
    </submittedName>
</protein>
<accession>A0ABQ8U8Q3</accession>
<comment type="caution">
    <text evidence="1">The sequence shown here is derived from an EMBL/GenBank/DDBJ whole genome shotgun (WGS) entry which is preliminary data.</text>
</comment>
<dbReference type="Proteomes" id="UP001141327">
    <property type="component" value="Unassembled WGS sequence"/>
</dbReference>
<dbReference type="EMBL" id="JAPMOS010000097">
    <property type="protein sequence ID" value="KAJ4455683.1"/>
    <property type="molecule type" value="Genomic_DNA"/>
</dbReference>
<evidence type="ECO:0000313" key="2">
    <source>
        <dbReference type="Proteomes" id="UP001141327"/>
    </source>
</evidence>
<reference evidence="1" key="1">
    <citation type="journal article" date="2022" name="bioRxiv">
        <title>Genomics of Preaxostyla Flagellates Illuminates Evolutionary Transitions and the Path Towards Mitochondrial Loss.</title>
        <authorList>
            <person name="Novak L.V.F."/>
            <person name="Treitli S.C."/>
            <person name="Pyrih J."/>
            <person name="Halakuc P."/>
            <person name="Pipaliya S.V."/>
            <person name="Vacek V."/>
            <person name="Brzon O."/>
            <person name="Soukal P."/>
            <person name="Eme L."/>
            <person name="Dacks J.B."/>
            <person name="Karnkowska A."/>
            <person name="Elias M."/>
            <person name="Hampl V."/>
        </authorList>
    </citation>
    <scope>NUCLEOTIDE SEQUENCE</scope>
    <source>
        <strain evidence="1">RCP-MX</strain>
    </source>
</reference>